<name>A0A3B0SYS5_9ZZZZ</name>
<dbReference type="InterPro" id="IPR007793">
    <property type="entry name" value="DivIVA_fam"/>
</dbReference>
<protein>
    <recommendedName>
        <fullName evidence="2">Cell division initiation protein DivIVA</fullName>
    </recommendedName>
</protein>
<dbReference type="EMBL" id="UOEK01000217">
    <property type="protein sequence ID" value="VAW01694.1"/>
    <property type="molecule type" value="Genomic_DNA"/>
</dbReference>
<proteinExistence type="predicted"/>
<evidence type="ECO:0008006" key="2">
    <source>
        <dbReference type="Google" id="ProtNLM"/>
    </source>
</evidence>
<accession>A0A3B0SYS5</accession>
<reference evidence="1" key="1">
    <citation type="submission" date="2018-06" db="EMBL/GenBank/DDBJ databases">
        <authorList>
            <person name="Zhirakovskaya E."/>
        </authorList>
    </citation>
    <scope>NUCLEOTIDE SEQUENCE</scope>
</reference>
<sequence>MDTLSTKLEDTTFPLSRRGYDTAAVDGFMDNLRDVVIDLEARLMVAMSKSGSLETQMRAVGDAEHVAEAAFVAAADAKRRLIAQAERKASDIIAEANAEAARLLGEPERAVDEARREADEVRNDAVKRIEASDARAARIIEQAEMTARTILADARNTARELTTSAQQDTTQGIAHATREYERIQVLLATLKRAVADSLVTVEATHPREVVASLAVDLSAVELSN</sequence>
<evidence type="ECO:0000313" key="1">
    <source>
        <dbReference type="EMBL" id="VAW01694.1"/>
    </source>
</evidence>
<dbReference type="Pfam" id="PF05103">
    <property type="entry name" value="DivIVA"/>
    <property type="match status" value="1"/>
</dbReference>
<dbReference type="PANTHER" id="PTHR35794:SF2">
    <property type="entry name" value="CELL DIVISION PROTEIN DIVIVA"/>
    <property type="match status" value="1"/>
</dbReference>
<dbReference type="AlphaFoldDB" id="A0A3B0SYS5"/>
<organism evidence="1">
    <name type="scientific">hydrothermal vent metagenome</name>
    <dbReference type="NCBI Taxonomy" id="652676"/>
    <lineage>
        <taxon>unclassified sequences</taxon>
        <taxon>metagenomes</taxon>
        <taxon>ecological metagenomes</taxon>
    </lineage>
</organism>
<gene>
    <name evidence="1" type="ORF">MNBD_ACTINO02-135</name>
</gene>
<dbReference type="PANTHER" id="PTHR35794">
    <property type="entry name" value="CELL DIVISION PROTEIN DIVIVA"/>
    <property type="match status" value="1"/>
</dbReference>